<dbReference type="AlphaFoldDB" id="A0A3S0ZFN5"/>
<dbReference type="EMBL" id="RQTK01000896">
    <property type="protein sequence ID" value="RUS73820.1"/>
    <property type="molecule type" value="Genomic_DNA"/>
</dbReference>
<sequence length="133" mass="14666">MPLALSLRFLYLRVNVLSFLDHVCFSPFRIGTIFREFGQGFDVRDGFVMLVLQSSFCFCKSNPDISAHMGLSSKCGYTRAQLQQSTLNALYSIYTPPPSLSLSLSLSLSPLSLSLSLSLSISLSLSLSLPLYL</sequence>
<feature type="chain" id="PRO_5018716352" evidence="1">
    <location>
        <begin position="19"/>
        <end position="133"/>
    </location>
</feature>
<keyword evidence="1" id="KW-0732">Signal</keyword>
<protein>
    <submittedName>
        <fullName evidence="2">Uncharacterized protein</fullName>
    </submittedName>
</protein>
<dbReference type="Proteomes" id="UP000271974">
    <property type="component" value="Unassembled WGS sequence"/>
</dbReference>
<feature type="signal peptide" evidence="1">
    <location>
        <begin position="1"/>
        <end position="18"/>
    </location>
</feature>
<name>A0A3S0ZFN5_ELYCH</name>
<evidence type="ECO:0000256" key="1">
    <source>
        <dbReference type="SAM" id="SignalP"/>
    </source>
</evidence>
<proteinExistence type="predicted"/>
<gene>
    <name evidence="2" type="ORF">EGW08_018413</name>
</gene>
<comment type="caution">
    <text evidence="2">The sequence shown here is derived from an EMBL/GenBank/DDBJ whole genome shotgun (WGS) entry which is preliminary data.</text>
</comment>
<organism evidence="2 3">
    <name type="scientific">Elysia chlorotica</name>
    <name type="common">Eastern emerald elysia</name>
    <name type="synonym">Sea slug</name>
    <dbReference type="NCBI Taxonomy" id="188477"/>
    <lineage>
        <taxon>Eukaryota</taxon>
        <taxon>Metazoa</taxon>
        <taxon>Spiralia</taxon>
        <taxon>Lophotrochozoa</taxon>
        <taxon>Mollusca</taxon>
        <taxon>Gastropoda</taxon>
        <taxon>Heterobranchia</taxon>
        <taxon>Euthyneura</taxon>
        <taxon>Panpulmonata</taxon>
        <taxon>Sacoglossa</taxon>
        <taxon>Placobranchoidea</taxon>
        <taxon>Plakobranchidae</taxon>
        <taxon>Elysia</taxon>
    </lineage>
</organism>
<accession>A0A3S0ZFN5</accession>
<keyword evidence="3" id="KW-1185">Reference proteome</keyword>
<evidence type="ECO:0000313" key="2">
    <source>
        <dbReference type="EMBL" id="RUS73820.1"/>
    </source>
</evidence>
<reference evidence="2 3" key="1">
    <citation type="submission" date="2019-01" db="EMBL/GenBank/DDBJ databases">
        <title>A draft genome assembly of the solar-powered sea slug Elysia chlorotica.</title>
        <authorList>
            <person name="Cai H."/>
            <person name="Li Q."/>
            <person name="Fang X."/>
            <person name="Li J."/>
            <person name="Curtis N.E."/>
            <person name="Altenburger A."/>
            <person name="Shibata T."/>
            <person name="Feng M."/>
            <person name="Maeda T."/>
            <person name="Schwartz J.A."/>
            <person name="Shigenobu S."/>
            <person name="Lundholm N."/>
            <person name="Nishiyama T."/>
            <person name="Yang H."/>
            <person name="Hasebe M."/>
            <person name="Li S."/>
            <person name="Pierce S.K."/>
            <person name="Wang J."/>
        </authorList>
    </citation>
    <scope>NUCLEOTIDE SEQUENCE [LARGE SCALE GENOMIC DNA]</scope>
    <source>
        <strain evidence="2">EC2010</strain>
        <tissue evidence="2">Whole organism of an adult</tissue>
    </source>
</reference>
<evidence type="ECO:0000313" key="3">
    <source>
        <dbReference type="Proteomes" id="UP000271974"/>
    </source>
</evidence>